<accession>A0AAD1Y607</accession>
<feature type="compositionally biased region" description="Basic and acidic residues" evidence="1">
    <location>
        <begin position="220"/>
        <end position="237"/>
    </location>
</feature>
<sequence length="523" mass="61490">MASRPRSVDQSQSNKSKQGLYIRVIECETLDSPDDLRMQRQAQMKSMEDLQLIRSSMNHLKAALVDHDSLQDSPRTRITRELVKRQIRRKTKKIMLKTNPGVRRKKLKSTRSMKKVTPNNDAIEFLNKVVMKEQRSIKQKVLKEDDAKKKKEKELRQEKISKIHQNAGVCLKMQKKISKNYKDIWKKIMKKNEINSQEIDKLAQQPVAFHEYKKRQLFEKLEKSKRNRPDKDRKPDFIRTFSRSKQRQNNKDLFEEIDSKPVAAYEKLYLLQNNQKGMKNVTSFGEFRKLARERRQSKLKQRHNLQERIANNINLNTTRSVTALSPQPSSKTITLIPTTLSLKPTSKANPRRKPTKPLTHQSPSPPNRNSLTPFNPPPTKFQLLNKIVTNCSNLILNEEKDTVKIHEKINSFKEMNHMFDFMYNTAKKVDVKDPMVIENIYLLLNQHIRQKEAEAEIDQADKIKEFSNNLISEEVDKYKVLNEYKQEASDPHRLVAKLEKNKLWKKGSTKTKFFFDTEEIQLS</sequence>
<proteinExistence type="predicted"/>
<feature type="compositionally biased region" description="Polar residues" evidence="1">
    <location>
        <begin position="358"/>
        <end position="373"/>
    </location>
</feature>
<organism evidence="2 3">
    <name type="scientific">Euplotes crassus</name>
    <dbReference type="NCBI Taxonomy" id="5936"/>
    <lineage>
        <taxon>Eukaryota</taxon>
        <taxon>Sar</taxon>
        <taxon>Alveolata</taxon>
        <taxon>Ciliophora</taxon>
        <taxon>Intramacronucleata</taxon>
        <taxon>Spirotrichea</taxon>
        <taxon>Hypotrichia</taxon>
        <taxon>Euplotida</taxon>
        <taxon>Euplotidae</taxon>
        <taxon>Moneuplotes</taxon>
    </lineage>
</organism>
<comment type="caution">
    <text evidence="2">The sequence shown here is derived from an EMBL/GenBank/DDBJ whole genome shotgun (WGS) entry which is preliminary data.</text>
</comment>
<dbReference type="Proteomes" id="UP001295684">
    <property type="component" value="Unassembled WGS sequence"/>
</dbReference>
<keyword evidence="3" id="KW-1185">Reference proteome</keyword>
<protein>
    <submittedName>
        <fullName evidence="2">Uncharacterized protein</fullName>
    </submittedName>
</protein>
<feature type="region of interest" description="Disordered" evidence="1">
    <location>
        <begin position="320"/>
        <end position="375"/>
    </location>
</feature>
<dbReference type="EMBL" id="CAMPGE010027534">
    <property type="protein sequence ID" value="CAI2385154.1"/>
    <property type="molecule type" value="Genomic_DNA"/>
</dbReference>
<gene>
    <name evidence="2" type="ORF">ECRASSUSDP1_LOCUS26702</name>
</gene>
<reference evidence="2" key="1">
    <citation type="submission" date="2023-07" db="EMBL/GenBank/DDBJ databases">
        <authorList>
            <consortium name="AG Swart"/>
            <person name="Singh M."/>
            <person name="Singh A."/>
            <person name="Seah K."/>
            <person name="Emmerich C."/>
        </authorList>
    </citation>
    <scope>NUCLEOTIDE SEQUENCE</scope>
    <source>
        <strain evidence="2">DP1</strain>
    </source>
</reference>
<feature type="compositionally biased region" description="Polar residues" evidence="1">
    <location>
        <begin position="320"/>
        <end position="348"/>
    </location>
</feature>
<name>A0AAD1Y607_EUPCR</name>
<dbReference type="AlphaFoldDB" id="A0AAD1Y607"/>
<evidence type="ECO:0000313" key="2">
    <source>
        <dbReference type="EMBL" id="CAI2385154.1"/>
    </source>
</evidence>
<evidence type="ECO:0000256" key="1">
    <source>
        <dbReference type="SAM" id="MobiDB-lite"/>
    </source>
</evidence>
<feature type="region of interest" description="Disordered" evidence="1">
    <location>
        <begin position="220"/>
        <end position="245"/>
    </location>
</feature>
<evidence type="ECO:0000313" key="3">
    <source>
        <dbReference type="Proteomes" id="UP001295684"/>
    </source>
</evidence>